<feature type="domain" description="GAF" evidence="2">
    <location>
        <begin position="24"/>
        <end position="181"/>
    </location>
</feature>
<dbReference type="Pfam" id="PF01590">
    <property type="entry name" value="GAF"/>
    <property type="match status" value="1"/>
</dbReference>
<comment type="similarity">
    <text evidence="1">Belongs to the CdaR family.</text>
</comment>
<dbReference type="InterPro" id="IPR042070">
    <property type="entry name" value="PucR_C-HTH_sf"/>
</dbReference>
<dbReference type="PANTHER" id="PTHR33744">
    <property type="entry name" value="CARBOHYDRATE DIACID REGULATOR"/>
    <property type="match status" value="1"/>
</dbReference>
<reference evidence="3" key="1">
    <citation type="submission" date="2023-05" db="EMBL/GenBank/DDBJ databases">
        <title>Comparative genomics of Bacillaceae isolates and their secondary metabolite potential.</title>
        <authorList>
            <person name="Song L."/>
            <person name="Nielsen L.J."/>
            <person name="Mohite O."/>
            <person name="Xu X."/>
            <person name="Weber T."/>
            <person name="Kovacs A.T."/>
        </authorList>
    </citation>
    <scope>NUCLEOTIDE SEQUENCE</scope>
    <source>
        <strain evidence="3">XLM17</strain>
    </source>
</reference>
<dbReference type="Gene3D" id="3.30.450.40">
    <property type="match status" value="2"/>
</dbReference>
<accession>A0AA95MUT2</accession>
<keyword evidence="4" id="KW-1185">Reference proteome</keyword>
<evidence type="ECO:0000259" key="2">
    <source>
        <dbReference type="SMART" id="SM00065"/>
    </source>
</evidence>
<protein>
    <submittedName>
        <fullName evidence="3">Helix-turn-helix domain-containing protein</fullName>
    </submittedName>
</protein>
<dbReference type="InterPro" id="IPR029016">
    <property type="entry name" value="GAF-like_dom_sf"/>
</dbReference>
<dbReference type="InterPro" id="IPR041522">
    <property type="entry name" value="CdaR_GGDEF"/>
</dbReference>
<dbReference type="InterPro" id="IPR051448">
    <property type="entry name" value="CdaR-like_regulators"/>
</dbReference>
<evidence type="ECO:0000313" key="3">
    <source>
        <dbReference type="EMBL" id="WHY88420.1"/>
    </source>
</evidence>
<name>A0AA95MUT2_9BACI</name>
<gene>
    <name evidence="3" type="ORF">QNH39_11520</name>
</gene>
<dbReference type="AlphaFoldDB" id="A0AA95MUT2"/>
<dbReference type="InterPro" id="IPR003018">
    <property type="entry name" value="GAF"/>
</dbReference>
<dbReference type="Gene3D" id="1.10.10.2840">
    <property type="entry name" value="PucR C-terminal helix-turn-helix domain"/>
    <property type="match status" value="1"/>
</dbReference>
<dbReference type="KEGG" id="nnv:QNH39_11520"/>
<sequence length="614" mass="69053">MQTLSHRQLQSLIHVSNVINSSLDIDTIIDSIMVQTVSVIDAAGGGVLFIYDPKQDLLIPKSDSNFKSDILTVRLKPGESMTGLAFTAQKCLIFHNRTEVEKATATLSESNHKLMDQSIPTLPYSSICAPILLKGECIGVITLDSFDPLLHFIPEDINLLTAIAHQAAVALEKANLYHEQEQTVRQLEYLNNTISKQNEMLSQSVDIHNRLAALVLYGEGLDSIISYLYDTTGHTVLLFDDLGELISHTYKNTLSDDELLTIRDKAQESLRTPGTVRSFLEINMNEENQCITILPIGAKASLFGTLIIVSAKKMREIDIAALEHACTVISLELVKDQAIFDAQEKINGELIEGLFSGKMDGTILQKAKQMDFDPLGDYLTVIIRVDEMDNTHKRNSIIRHLVQLANRVFLKNSLNGIAVRNHDQIVVLLTYQQKVSPTYAHHQVKELVAKFRQEIHIKNWGTTVSIGIGRIHSSLLKVTKSLHEAAKCLQFLHSFGRKNQVISYKELGVQRLLLQNSEEELIDFINEFLGPLFEYDQSRKGELLPSLFAYLDYNQNAKEAAEAIHIHTNTLMYRLKRIEDILSTDLSDSQQFLNIHLAVSLYPFLKEKLTQHGS</sequence>
<evidence type="ECO:0000313" key="4">
    <source>
        <dbReference type="Proteomes" id="UP001178288"/>
    </source>
</evidence>
<dbReference type="Proteomes" id="UP001178288">
    <property type="component" value="Chromosome"/>
</dbReference>
<dbReference type="PANTHER" id="PTHR33744:SF1">
    <property type="entry name" value="DNA-BINDING TRANSCRIPTIONAL ACTIVATOR ADER"/>
    <property type="match status" value="1"/>
</dbReference>
<dbReference type="EMBL" id="CP126114">
    <property type="protein sequence ID" value="WHY88420.1"/>
    <property type="molecule type" value="Genomic_DNA"/>
</dbReference>
<dbReference type="InterPro" id="IPR025736">
    <property type="entry name" value="PucR_C-HTH_dom"/>
</dbReference>
<organism evidence="3 4">
    <name type="scientific">Neobacillus novalis</name>
    <dbReference type="NCBI Taxonomy" id="220687"/>
    <lineage>
        <taxon>Bacteria</taxon>
        <taxon>Bacillati</taxon>
        <taxon>Bacillota</taxon>
        <taxon>Bacilli</taxon>
        <taxon>Bacillales</taxon>
        <taxon>Bacillaceae</taxon>
        <taxon>Neobacillus</taxon>
    </lineage>
</organism>
<proteinExistence type="inferred from homology"/>
<evidence type="ECO:0000256" key="1">
    <source>
        <dbReference type="ARBA" id="ARBA00006754"/>
    </source>
</evidence>
<dbReference type="SUPFAM" id="SSF55781">
    <property type="entry name" value="GAF domain-like"/>
    <property type="match status" value="1"/>
</dbReference>
<dbReference type="SMART" id="SM00065">
    <property type="entry name" value="GAF"/>
    <property type="match status" value="1"/>
</dbReference>
<dbReference type="RefSeq" id="WP_066086276.1">
    <property type="nucleotide sequence ID" value="NZ_CP126114.1"/>
</dbReference>
<dbReference type="Pfam" id="PF13556">
    <property type="entry name" value="HTH_30"/>
    <property type="match status" value="1"/>
</dbReference>
<dbReference type="Pfam" id="PF17853">
    <property type="entry name" value="GGDEF_2"/>
    <property type="match status" value="1"/>
</dbReference>